<sequence>MIENLFEEYHTPAVSVLWASYSSPDQEPGPSNHYPQRSKSMTIDFKTKRVDTEELKIDLTLFGDNKEKDREKEDYPDTPRTSNSGFSHIEDPSRPRLNPFFNPLEERHETTRVHLSTNPKSTEQSIHSYSIQPVYVHVLEPINSPTHEPIKRQSTDKN</sequence>
<evidence type="ECO:0000256" key="1">
    <source>
        <dbReference type="SAM" id="MobiDB-lite"/>
    </source>
</evidence>
<evidence type="ECO:0000313" key="3">
    <source>
        <dbReference type="Proteomes" id="UP000507470"/>
    </source>
</evidence>
<organism evidence="2 3">
    <name type="scientific">Mytilus coruscus</name>
    <name type="common">Sea mussel</name>
    <dbReference type="NCBI Taxonomy" id="42192"/>
    <lineage>
        <taxon>Eukaryota</taxon>
        <taxon>Metazoa</taxon>
        <taxon>Spiralia</taxon>
        <taxon>Lophotrochozoa</taxon>
        <taxon>Mollusca</taxon>
        <taxon>Bivalvia</taxon>
        <taxon>Autobranchia</taxon>
        <taxon>Pteriomorphia</taxon>
        <taxon>Mytilida</taxon>
        <taxon>Mytiloidea</taxon>
        <taxon>Mytilidae</taxon>
        <taxon>Mytilinae</taxon>
        <taxon>Mytilus</taxon>
    </lineage>
</organism>
<feature type="compositionally biased region" description="Polar residues" evidence="1">
    <location>
        <begin position="113"/>
        <end position="126"/>
    </location>
</feature>
<evidence type="ECO:0000313" key="2">
    <source>
        <dbReference type="EMBL" id="CAC5396592.1"/>
    </source>
</evidence>
<reference evidence="2 3" key="1">
    <citation type="submission" date="2020-06" db="EMBL/GenBank/DDBJ databases">
        <authorList>
            <person name="Li R."/>
            <person name="Bekaert M."/>
        </authorList>
    </citation>
    <scope>NUCLEOTIDE SEQUENCE [LARGE SCALE GENOMIC DNA]</scope>
    <source>
        <strain evidence="3">wild</strain>
    </source>
</reference>
<name>A0A6J8CNR3_MYTCO</name>
<gene>
    <name evidence="2" type="ORF">MCOR_31130</name>
</gene>
<keyword evidence="3" id="KW-1185">Reference proteome</keyword>
<proteinExistence type="predicted"/>
<feature type="region of interest" description="Disordered" evidence="1">
    <location>
        <begin position="60"/>
        <end position="126"/>
    </location>
</feature>
<protein>
    <submittedName>
        <fullName evidence="2">Uncharacterized protein</fullName>
    </submittedName>
</protein>
<feature type="region of interest" description="Disordered" evidence="1">
    <location>
        <begin position="21"/>
        <end position="42"/>
    </location>
</feature>
<dbReference type="AlphaFoldDB" id="A0A6J8CNR3"/>
<accession>A0A6J8CNR3</accession>
<dbReference type="EMBL" id="CACVKT020005631">
    <property type="protein sequence ID" value="CAC5396592.1"/>
    <property type="molecule type" value="Genomic_DNA"/>
</dbReference>
<dbReference type="Proteomes" id="UP000507470">
    <property type="component" value="Unassembled WGS sequence"/>
</dbReference>
<feature type="compositionally biased region" description="Basic and acidic residues" evidence="1">
    <location>
        <begin position="64"/>
        <end position="77"/>
    </location>
</feature>